<feature type="non-terminal residue" evidence="2">
    <location>
        <position position="250"/>
    </location>
</feature>
<evidence type="ECO:0000313" key="2">
    <source>
        <dbReference type="EMBL" id="CAK0846039.1"/>
    </source>
</evidence>
<keyword evidence="1" id="KW-0812">Transmembrane</keyword>
<evidence type="ECO:0000256" key="1">
    <source>
        <dbReference type="SAM" id="Phobius"/>
    </source>
</evidence>
<feature type="transmembrane region" description="Helical" evidence="1">
    <location>
        <begin position="59"/>
        <end position="76"/>
    </location>
</feature>
<organism evidence="2 3">
    <name type="scientific">Prorocentrum cordatum</name>
    <dbReference type="NCBI Taxonomy" id="2364126"/>
    <lineage>
        <taxon>Eukaryota</taxon>
        <taxon>Sar</taxon>
        <taxon>Alveolata</taxon>
        <taxon>Dinophyceae</taxon>
        <taxon>Prorocentrales</taxon>
        <taxon>Prorocentraceae</taxon>
        <taxon>Prorocentrum</taxon>
    </lineage>
</organism>
<evidence type="ECO:0000313" key="3">
    <source>
        <dbReference type="Proteomes" id="UP001189429"/>
    </source>
</evidence>
<reference evidence="2" key="1">
    <citation type="submission" date="2023-10" db="EMBL/GenBank/DDBJ databases">
        <authorList>
            <person name="Chen Y."/>
            <person name="Shah S."/>
            <person name="Dougan E. K."/>
            <person name="Thang M."/>
            <person name="Chan C."/>
        </authorList>
    </citation>
    <scope>NUCLEOTIDE SEQUENCE [LARGE SCALE GENOMIC DNA]</scope>
</reference>
<accession>A0ABN9TK05</accession>
<sequence>AIADDLQQRGLAVHEVQEPTQNCDFLGLSLREGRWLGLRTRDIWRVRAAIRVALRRRRVSGFLALVLTGRFTWALLIRREMSRVLGATNAVIQVIRDLLPLCSADLCAPWRVRVAGADASPWGSGVVARRAPKDLVGAAGRVAGTWRYKVERGARARARTVGVIGQTDVTTAGLGDSLGFDYSIFGDVGIEGDEGFGSKGPSLLDLRPPVDFEEVPAHFIRGGGRGSIAAVHIDCRANILALKGEALVLG</sequence>
<name>A0ABN9TK05_9DINO</name>
<dbReference type="Proteomes" id="UP001189429">
    <property type="component" value="Unassembled WGS sequence"/>
</dbReference>
<proteinExistence type="predicted"/>
<protein>
    <submittedName>
        <fullName evidence="2">Uncharacterized protein</fullName>
    </submittedName>
</protein>
<feature type="non-terminal residue" evidence="2">
    <location>
        <position position="1"/>
    </location>
</feature>
<dbReference type="EMBL" id="CAUYUJ010014787">
    <property type="protein sequence ID" value="CAK0846039.1"/>
    <property type="molecule type" value="Genomic_DNA"/>
</dbReference>
<keyword evidence="1" id="KW-1133">Transmembrane helix</keyword>
<comment type="caution">
    <text evidence="2">The sequence shown here is derived from an EMBL/GenBank/DDBJ whole genome shotgun (WGS) entry which is preliminary data.</text>
</comment>
<keyword evidence="3" id="KW-1185">Reference proteome</keyword>
<keyword evidence="1" id="KW-0472">Membrane</keyword>
<gene>
    <name evidence="2" type="ORF">PCOR1329_LOCUS39646</name>
</gene>